<sequence length="229" mass="22611">MHGPTAAGWLLVALCAASGGYCLLRWRAGPGGRGDTAGGEAVMGFGMAVMAVPAAALTPPREVWLVYAVVFGGAALHALGHGPRGSGHRLHHLIGTLAMVYMAGAMAAAPTGAHGAAAGHMPSGAPLVTGVLLIYYTVYVLRAGTRLLPVAVPAGPEEVGPLGGTPRGDIPGGITRGAVAGRVVTDDGTARGGATGGGTAVVPWGARAELALACRLSMGLAMLAMLLSL</sequence>
<dbReference type="InterPro" id="IPR033458">
    <property type="entry name" value="DUF5134"/>
</dbReference>
<name>A0ABN1V004_9ACTN</name>
<evidence type="ECO:0000313" key="3">
    <source>
        <dbReference type="Proteomes" id="UP001501371"/>
    </source>
</evidence>
<keyword evidence="3" id="KW-1185">Reference proteome</keyword>
<feature type="transmembrane region" description="Helical" evidence="1">
    <location>
        <begin position="36"/>
        <end position="57"/>
    </location>
</feature>
<keyword evidence="1" id="KW-1133">Transmembrane helix</keyword>
<keyword evidence="1" id="KW-0472">Membrane</keyword>
<comment type="caution">
    <text evidence="2">The sequence shown here is derived from an EMBL/GenBank/DDBJ whole genome shotgun (WGS) entry which is preliminary data.</text>
</comment>
<dbReference type="Pfam" id="PF17197">
    <property type="entry name" value="DUF5134"/>
    <property type="match status" value="1"/>
</dbReference>
<evidence type="ECO:0000256" key="1">
    <source>
        <dbReference type="SAM" id="Phobius"/>
    </source>
</evidence>
<feature type="transmembrane region" description="Helical" evidence="1">
    <location>
        <begin position="6"/>
        <end position="24"/>
    </location>
</feature>
<feature type="transmembrane region" description="Helical" evidence="1">
    <location>
        <begin position="123"/>
        <end position="141"/>
    </location>
</feature>
<proteinExistence type="predicted"/>
<evidence type="ECO:0000313" key="2">
    <source>
        <dbReference type="EMBL" id="GAA1185530.1"/>
    </source>
</evidence>
<dbReference type="Proteomes" id="UP001501371">
    <property type="component" value="Unassembled WGS sequence"/>
</dbReference>
<dbReference type="EMBL" id="BAAAKV010000049">
    <property type="protein sequence ID" value="GAA1185530.1"/>
    <property type="molecule type" value="Genomic_DNA"/>
</dbReference>
<feature type="transmembrane region" description="Helical" evidence="1">
    <location>
        <begin position="92"/>
        <end position="111"/>
    </location>
</feature>
<keyword evidence="1" id="KW-0812">Transmembrane</keyword>
<protein>
    <submittedName>
        <fullName evidence="2">DUF5134 domain-containing protein</fullName>
    </submittedName>
</protein>
<gene>
    <name evidence="2" type="ORF">GCM10009654_48930</name>
</gene>
<accession>A0ABN1V004</accession>
<dbReference type="RefSeq" id="WP_344280653.1">
    <property type="nucleotide sequence ID" value="NZ_BAAAKV010000049.1"/>
</dbReference>
<reference evidence="2 3" key="1">
    <citation type="journal article" date="2019" name="Int. J. Syst. Evol. Microbiol.">
        <title>The Global Catalogue of Microorganisms (GCM) 10K type strain sequencing project: providing services to taxonomists for standard genome sequencing and annotation.</title>
        <authorList>
            <consortium name="The Broad Institute Genomics Platform"/>
            <consortium name="The Broad Institute Genome Sequencing Center for Infectious Disease"/>
            <person name="Wu L."/>
            <person name="Ma J."/>
        </authorList>
    </citation>
    <scope>NUCLEOTIDE SEQUENCE [LARGE SCALE GENOMIC DNA]</scope>
    <source>
        <strain evidence="2 3">JCM 12696</strain>
    </source>
</reference>
<organism evidence="2 3">
    <name type="scientific">Streptomyces hebeiensis</name>
    <dbReference type="NCBI Taxonomy" id="229486"/>
    <lineage>
        <taxon>Bacteria</taxon>
        <taxon>Bacillati</taxon>
        <taxon>Actinomycetota</taxon>
        <taxon>Actinomycetes</taxon>
        <taxon>Kitasatosporales</taxon>
        <taxon>Streptomycetaceae</taxon>
        <taxon>Streptomyces</taxon>
    </lineage>
</organism>
<feature type="transmembrane region" description="Helical" evidence="1">
    <location>
        <begin position="63"/>
        <end position="80"/>
    </location>
</feature>